<dbReference type="Proteomes" id="UP000831701">
    <property type="component" value="Chromosome 8"/>
</dbReference>
<proteinExistence type="predicted"/>
<sequence length="2334" mass="263204">MDPEYEHRLLRQINIQNANLSPVKLTQSLHGRTPTSSPLSSPSKLGDRFIPTRAGANWNINFHRINYSLNTKRSSPDDGTNISPYSLSPVSNKSQKLLRSPRKPTRKISKIPFKVLDAPELQDDFYLNLVDWSSLNVLSVGLGTCVYLWSACTSQGNLVAVGTHKGYVQIWDAGAGKKLFALEGHTARVGALAWNADQLSSGSRDRMILQRDVRTPPLQSERRLQGHRQEVCGLKWSTDHQLLASGGNDNKLLVWNHSSLSPVQTYMDHLAAVKAIAWSPHQHGLLASGGGTADRCIRFWNTLTSQPLQCMDTGSQVCNLAWSKHANELVSTHGYSQNQILVWKYPALTQVAKLTGHSYRVLYLAMSPDGEAIVTGAGDETLRFWNVFSKTRSTKESVSVLNLFTRIRMADRNLVQELKLWATEEFNLPPDSLPNDSYFKTLCVGTGKSIWKYVIQHVFQQRLVFVYTIRNDEMSLLLMFLQLKQSEGQSEAAKQKEVQRKIEQLRAEISHLDSQISGTEEQLATQEQSNSRTWAQVEDSRRRELLLQAYRQRCIVGRKVLSDDTHKISGHCQALEEMARKAEIEVLFDDKPSSSITGDNSKLAAEAQVLREVRELCDDRVHFYQSLQESELKTTHSAAKHMTREQRTAVFQYWLSAVENLLDSYPPNHILSALEYLASGEQKELEEKLTSLDVTRDVTALRFRYESNHLLDMSAEEDEELPPVKTLLQAAWEEVEQSLVELAQTRSRVQKLQNQLQARKREAELEVSSIADETHNDTLALSALEVELQCVMQAAARDHIRERCIQLDQHARSRQEALRNLRSQWQSILDFRQLVALRQEQIRGLIKGNSTAKTELILLQTELQEFVQGKLVPQFEDVTTAANSLRNSISKEARQFGTVSLLALDCRTAEGMQRIPASWLSIHRLQSPTFSGLCQSLMFPLYKAPEELCSQTRSQQLELRFLRQLLQLYSATKQKIQKEAELLHASDQKALLSRVVEEDQELLKALRPSVQPASQAGGWLPDREEGLSASQTTGGNAEREKGEKRGKKAKGSPPLSQVVALQPFALPVAGIMAKIQTHSAAKQISQIQDKPYVITQKQVQQQHFQKLKVEDALSYLDQVKIRFANDPGIYNKFLDIMKEFKSQSIDTPGVINRVSQLFHGHPDLVLGFNAFLPPGYRIEVPKNGVAFLQSPFSAQVSPGQQGKSLATSAVTSTSGSASAAQIEAGPAHTTDVKAATSESQSSSTPAGPPEPPSRLSLPLASRESQNQATTSSVSPPASETSPVEFDSAISYVNKIKNRFLDHPEIYRAFLEILHTYQKEQLEVKESRGSRGSSGMTEDEVFSKVASLFKGQEDLLAEFGQFLPDAKRSLFTGSSLTGGKEQLKRPEEEDTITKQNKKRPRPILLQHMSPLLKKKMKYSCTKDQSFASVGKHGVLREFSFFDKVRRLFKSQEVYENFLRCIALFNQEVVSGAELLQLVTPFLGKFPELYTQFKSFLGDKELSHAVSGLSDRYMEGGGGREVDYASCKRLGSSYRALPKTYQQPKCSGRTALCKEVLNDTWVSFPSWSEDSTFVSSKKTPYEEQLHRCEDERFELDVVLETNLATIRVLESVQKKLSRLSPEDQDRFRLDDCLGGTSEVIQRRAVYRIYGDKAPEIIEGLKRSPATAVPVVLKRLKAKEEEWREAQQGFNKIWREQYEKAYLKSLDHQGVNFKQNDMKALRSKSLLNEIESVYDERQEQSTEEGGVGQQGRNGSGSASNSEPHMVFTYEDKQILEDAASLIIYHVKRQPTIHKDDKDHIKRIIQHFVPDLYFSRRGELSDTEEWTDEEAEPEDGAERGGGGGAAVPAAAGGNGNSNNASGATAGATGSQSQPQPGQSQSQSQAQPQPQQQLNGESRRRRCSPSQPADTEASTTSSSTSQPGGTATSTPGSTPMEMGPSAVGEKVDLRDPEAEHQKELDGVYNLFFVNNNWYFFLRLHQTLCSRLLRVYRQAERQLLEHRAEQSRERLLMAEGRREKACDLAMELRLKQPSEVELEEYYPAFLDMVRSLLDGNLDSTQYEDTLREMFTIHAYIGFTIDKVIHNIIRQLQHLVSDEVCLQVSSICTWLRGRGGLQGETFPRSVSEQPGRPATSGRPRESWLRRTALSGNVLFTLVMFIQNKGHVTMTIELLDTEEAQADDPLDVQCLSSYMEQFVGTESSLCSQAEGYFFKPVFLPRNLRRFRRWQVRQVEAMRCRREWHRQLGVENAGSLDCRFKLNTHKMVFVMNSEDYMYRRGALVKARKSQHRVAASQHERFDKWHQGWLTNHVTASAERSVQNWLMGEEEEDMIPCKTTCLST</sequence>
<comment type="caution">
    <text evidence="1">The sequence shown here is derived from an EMBL/GenBank/DDBJ whole genome shotgun (WGS) entry which is preliminary data.</text>
</comment>
<evidence type="ECO:0000313" key="1">
    <source>
        <dbReference type="EMBL" id="KAI3368762.1"/>
    </source>
</evidence>
<keyword evidence="2" id="KW-1185">Reference proteome</keyword>
<organism evidence="1 2">
    <name type="scientific">Scortum barcoo</name>
    <name type="common">barcoo grunter</name>
    <dbReference type="NCBI Taxonomy" id="214431"/>
    <lineage>
        <taxon>Eukaryota</taxon>
        <taxon>Metazoa</taxon>
        <taxon>Chordata</taxon>
        <taxon>Craniata</taxon>
        <taxon>Vertebrata</taxon>
        <taxon>Euteleostomi</taxon>
        <taxon>Actinopterygii</taxon>
        <taxon>Neopterygii</taxon>
        <taxon>Teleostei</taxon>
        <taxon>Neoteleostei</taxon>
        <taxon>Acanthomorphata</taxon>
        <taxon>Eupercaria</taxon>
        <taxon>Centrarchiformes</taxon>
        <taxon>Terapontoidei</taxon>
        <taxon>Terapontidae</taxon>
        <taxon>Scortum</taxon>
    </lineage>
</organism>
<reference evidence="1" key="1">
    <citation type="submission" date="2022-04" db="EMBL/GenBank/DDBJ databases">
        <title>Jade perch genome.</title>
        <authorList>
            <person name="Chao B."/>
        </authorList>
    </citation>
    <scope>NUCLEOTIDE SEQUENCE</scope>
    <source>
        <strain evidence="1">CB-2022</strain>
    </source>
</reference>
<feature type="non-terminal residue" evidence="1">
    <location>
        <position position="2334"/>
    </location>
</feature>
<protein>
    <submittedName>
        <fullName evidence="1">Uncharacterized protein</fullName>
    </submittedName>
</protein>
<accession>A0ACB8WLR5</accession>
<dbReference type="EMBL" id="CM041538">
    <property type="protein sequence ID" value="KAI3368762.1"/>
    <property type="molecule type" value="Genomic_DNA"/>
</dbReference>
<evidence type="ECO:0000313" key="2">
    <source>
        <dbReference type="Proteomes" id="UP000831701"/>
    </source>
</evidence>
<gene>
    <name evidence="1" type="ORF">L3Q82_025752</name>
</gene>
<name>A0ACB8WLR5_9TELE</name>